<reference evidence="2" key="1">
    <citation type="submission" date="2020-06" db="EMBL/GenBank/DDBJ databases">
        <authorList>
            <person name="Li T."/>
            <person name="Hu X."/>
            <person name="Zhang T."/>
            <person name="Song X."/>
            <person name="Zhang H."/>
            <person name="Dai N."/>
            <person name="Sheng W."/>
            <person name="Hou X."/>
            <person name="Wei L."/>
        </authorList>
    </citation>
    <scope>NUCLEOTIDE SEQUENCE</scope>
    <source>
        <strain evidence="2">K16</strain>
        <tissue evidence="2">Leaf</tissue>
    </source>
</reference>
<dbReference type="PANTHER" id="PTHR31972:SF48">
    <property type="entry name" value="OS04G0407500 PROTEIN"/>
    <property type="match status" value="1"/>
</dbReference>
<gene>
    <name evidence="2" type="ORF">Sango_1512800</name>
</gene>
<proteinExistence type="predicted"/>
<comment type="caution">
    <text evidence="2">The sequence shown here is derived from an EMBL/GenBank/DDBJ whole genome shotgun (WGS) entry which is preliminary data.</text>
</comment>
<protein>
    <recommendedName>
        <fullName evidence="4">DUF868 family protein</fullName>
    </recommendedName>
</protein>
<dbReference type="Pfam" id="PF05910">
    <property type="entry name" value="DUF868"/>
    <property type="match status" value="1"/>
</dbReference>
<evidence type="ECO:0008006" key="4">
    <source>
        <dbReference type="Google" id="ProtNLM"/>
    </source>
</evidence>
<evidence type="ECO:0000313" key="2">
    <source>
        <dbReference type="EMBL" id="KAK4396762.1"/>
    </source>
</evidence>
<dbReference type="Proteomes" id="UP001289374">
    <property type="component" value="Unassembled WGS sequence"/>
</dbReference>
<feature type="compositionally biased region" description="Basic and acidic residues" evidence="1">
    <location>
        <begin position="311"/>
        <end position="325"/>
    </location>
</feature>
<reference evidence="2" key="2">
    <citation type="journal article" date="2024" name="Plant">
        <title>Genomic evolution and insights into agronomic trait innovations of Sesamum species.</title>
        <authorList>
            <person name="Miao H."/>
            <person name="Wang L."/>
            <person name="Qu L."/>
            <person name="Liu H."/>
            <person name="Sun Y."/>
            <person name="Le M."/>
            <person name="Wang Q."/>
            <person name="Wei S."/>
            <person name="Zheng Y."/>
            <person name="Lin W."/>
            <person name="Duan Y."/>
            <person name="Cao H."/>
            <person name="Xiong S."/>
            <person name="Wang X."/>
            <person name="Wei L."/>
            <person name="Li C."/>
            <person name="Ma Q."/>
            <person name="Ju M."/>
            <person name="Zhao R."/>
            <person name="Li G."/>
            <person name="Mu C."/>
            <person name="Tian Q."/>
            <person name="Mei H."/>
            <person name="Zhang T."/>
            <person name="Gao T."/>
            <person name="Zhang H."/>
        </authorList>
    </citation>
    <scope>NUCLEOTIDE SEQUENCE</scope>
    <source>
        <strain evidence="2">K16</strain>
    </source>
</reference>
<feature type="compositionally biased region" description="Acidic residues" evidence="1">
    <location>
        <begin position="326"/>
        <end position="338"/>
    </location>
</feature>
<evidence type="ECO:0000256" key="1">
    <source>
        <dbReference type="SAM" id="MobiDB-lite"/>
    </source>
</evidence>
<dbReference type="AlphaFoldDB" id="A0AAE1WPB3"/>
<sequence length="373" mass="42153">MRDFGSCFSEYAVEVSGSSGSSNSNSSSSSQSSVPSVQNAVTCIYRTVFSTQEQVLIRVTWIKNSLSQGLSITFDDKESTAFKLSTNPRLFRKLKGSKSLEFQASKVEVFWDLTTARYQASRPEPVDCFYVVVAVDSELSLVLGDTCMAREVMTKKLRTGTREAKFSLVSRQEHFSGNALYSTRARFSETGPAHEISIRCSGENEGLKHPVLSVSIDSKTVIRVKRLQWNFRGNQTIFLDDLLVDLMWDVHDWFHGPPDLGYGVFMFRTRSGSDSRLWMEEKQVQNEEDKVDDQFSLMICAFQFHLISEHHEPHKDNKQQERDIESGGELEPLTEEPAESIHNEVRSDHKDQCSTPNAKTTVFSAQKTQPQGS</sequence>
<feature type="compositionally biased region" description="Basic and acidic residues" evidence="1">
    <location>
        <begin position="339"/>
        <end position="352"/>
    </location>
</feature>
<dbReference type="InterPro" id="IPR008586">
    <property type="entry name" value="DUF868_pln"/>
</dbReference>
<evidence type="ECO:0000313" key="3">
    <source>
        <dbReference type="Proteomes" id="UP001289374"/>
    </source>
</evidence>
<dbReference type="PANTHER" id="PTHR31972">
    <property type="entry name" value="EXPRESSED PROTEIN"/>
    <property type="match status" value="1"/>
</dbReference>
<organism evidence="2 3">
    <name type="scientific">Sesamum angolense</name>
    <dbReference type="NCBI Taxonomy" id="2727404"/>
    <lineage>
        <taxon>Eukaryota</taxon>
        <taxon>Viridiplantae</taxon>
        <taxon>Streptophyta</taxon>
        <taxon>Embryophyta</taxon>
        <taxon>Tracheophyta</taxon>
        <taxon>Spermatophyta</taxon>
        <taxon>Magnoliopsida</taxon>
        <taxon>eudicotyledons</taxon>
        <taxon>Gunneridae</taxon>
        <taxon>Pentapetalae</taxon>
        <taxon>asterids</taxon>
        <taxon>lamiids</taxon>
        <taxon>Lamiales</taxon>
        <taxon>Pedaliaceae</taxon>
        <taxon>Sesamum</taxon>
    </lineage>
</organism>
<keyword evidence="3" id="KW-1185">Reference proteome</keyword>
<feature type="region of interest" description="Disordered" evidence="1">
    <location>
        <begin position="311"/>
        <end position="373"/>
    </location>
</feature>
<dbReference type="EMBL" id="JACGWL010000008">
    <property type="protein sequence ID" value="KAK4396762.1"/>
    <property type="molecule type" value="Genomic_DNA"/>
</dbReference>
<feature type="compositionally biased region" description="Polar residues" evidence="1">
    <location>
        <begin position="353"/>
        <end position="373"/>
    </location>
</feature>
<accession>A0AAE1WPB3</accession>
<name>A0AAE1WPB3_9LAMI</name>